<evidence type="ECO:0000313" key="2">
    <source>
        <dbReference type="WBParaSite" id="Hba_01932"/>
    </source>
</evidence>
<protein>
    <submittedName>
        <fullName evidence="2">Uncharacterized protein</fullName>
    </submittedName>
</protein>
<evidence type="ECO:0000313" key="1">
    <source>
        <dbReference type="Proteomes" id="UP000095283"/>
    </source>
</evidence>
<sequence>MPSPWNHSRRNCFAAPSGVFVHSMVIRSLLVSCELQYRL</sequence>
<reference evidence="2" key="1">
    <citation type="submission" date="2016-11" db="UniProtKB">
        <authorList>
            <consortium name="WormBaseParasite"/>
        </authorList>
    </citation>
    <scope>IDENTIFICATION</scope>
</reference>
<dbReference type="WBParaSite" id="Hba_01932">
    <property type="protein sequence ID" value="Hba_01932"/>
    <property type="gene ID" value="Hba_01932"/>
</dbReference>
<name>A0A1I7WB85_HETBA</name>
<proteinExistence type="predicted"/>
<keyword evidence="1" id="KW-1185">Reference proteome</keyword>
<accession>A0A1I7WB85</accession>
<dbReference type="AlphaFoldDB" id="A0A1I7WB85"/>
<dbReference type="Proteomes" id="UP000095283">
    <property type="component" value="Unplaced"/>
</dbReference>
<organism evidence="1 2">
    <name type="scientific">Heterorhabditis bacteriophora</name>
    <name type="common">Entomopathogenic nematode worm</name>
    <dbReference type="NCBI Taxonomy" id="37862"/>
    <lineage>
        <taxon>Eukaryota</taxon>
        <taxon>Metazoa</taxon>
        <taxon>Ecdysozoa</taxon>
        <taxon>Nematoda</taxon>
        <taxon>Chromadorea</taxon>
        <taxon>Rhabditida</taxon>
        <taxon>Rhabditina</taxon>
        <taxon>Rhabditomorpha</taxon>
        <taxon>Strongyloidea</taxon>
        <taxon>Heterorhabditidae</taxon>
        <taxon>Heterorhabditis</taxon>
    </lineage>
</organism>